<dbReference type="Proteomes" id="UP000199623">
    <property type="component" value="Unassembled WGS sequence"/>
</dbReference>
<protein>
    <submittedName>
        <fullName evidence="2">Putative membrane protein</fullName>
    </submittedName>
</protein>
<accession>A0A1G7UDF5</accession>
<evidence type="ECO:0000256" key="1">
    <source>
        <dbReference type="SAM" id="Phobius"/>
    </source>
</evidence>
<dbReference type="RefSeq" id="WP_090051364.1">
    <property type="nucleotide sequence ID" value="NZ_FNCC01000008.1"/>
</dbReference>
<dbReference type="OrthoDB" id="9803832at2"/>
<feature type="transmembrane region" description="Helical" evidence="1">
    <location>
        <begin position="47"/>
        <end position="66"/>
    </location>
</feature>
<dbReference type="PANTHER" id="PTHR38446">
    <property type="entry name" value="BLL0914 PROTEIN"/>
    <property type="match status" value="1"/>
</dbReference>
<dbReference type="EMBL" id="FNCC01000008">
    <property type="protein sequence ID" value="SDG45616.1"/>
    <property type="molecule type" value="Genomic_DNA"/>
</dbReference>
<dbReference type="PANTHER" id="PTHR38446:SF1">
    <property type="entry name" value="BLL0914 PROTEIN"/>
    <property type="match status" value="1"/>
</dbReference>
<sequence>MQVVANVMLALVALIHVYILVLEMFLWTTPRGQKAFGLTPEFAKESAPLAANQGLYNGFLAAGLVYALVRQDFGASVLFSVFVIVAGIYGTFTASRKIFFVQVVPGVLTLLFVLLAG</sequence>
<feature type="transmembrane region" description="Helical" evidence="1">
    <location>
        <begin position="98"/>
        <end position="116"/>
    </location>
</feature>
<reference evidence="3" key="1">
    <citation type="submission" date="2016-10" db="EMBL/GenBank/DDBJ databases">
        <authorList>
            <person name="Varghese N."/>
            <person name="Submissions S."/>
        </authorList>
    </citation>
    <scope>NUCLEOTIDE SEQUENCE [LARGE SCALE GENOMIC DNA]</scope>
    <source>
        <strain evidence="3">CGMCC 4.3506</strain>
    </source>
</reference>
<feature type="transmembrane region" description="Helical" evidence="1">
    <location>
        <begin position="73"/>
        <end position="92"/>
    </location>
</feature>
<dbReference type="Pfam" id="PF06993">
    <property type="entry name" value="DUF1304"/>
    <property type="match status" value="1"/>
</dbReference>
<gene>
    <name evidence="2" type="ORF">SAMN05216553_108158</name>
</gene>
<organism evidence="2 3">
    <name type="scientific">Lentzea fradiae</name>
    <dbReference type="NCBI Taxonomy" id="200378"/>
    <lineage>
        <taxon>Bacteria</taxon>
        <taxon>Bacillati</taxon>
        <taxon>Actinomycetota</taxon>
        <taxon>Actinomycetes</taxon>
        <taxon>Pseudonocardiales</taxon>
        <taxon>Pseudonocardiaceae</taxon>
        <taxon>Lentzea</taxon>
    </lineage>
</organism>
<keyword evidence="3" id="KW-1185">Reference proteome</keyword>
<keyword evidence="1" id="KW-1133">Transmembrane helix</keyword>
<dbReference type="STRING" id="200378.SAMN05216553_108158"/>
<proteinExistence type="predicted"/>
<evidence type="ECO:0000313" key="2">
    <source>
        <dbReference type="EMBL" id="SDG45616.1"/>
    </source>
</evidence>
<dbReference type="InterPro" id="IPR009732">
    <property type="entry name" value="DUF1304"/>
</dbReference>
<keyword evidence="1" id="KW-0812">Transmembrane</keyword>
<evidence type="ECO:0000313" key="3">
    <source>
        <dbReference type="Proteomes" id="UP000199623"/>
    </source>
</evidence>
<feature type="transmembrane region" description="Helical" evidence="1">
    <location>
        <begin position="7"/>
        <end position="27"/>
    </location>
</feature>
<dbReference type="AlphaFoldDB" id="A0A1G7UDF5"/>
<name>A0A1G7UDF5_9PSEU</name>
<keyword evidence="1" id="KW-0472">Membrane</keyword>